<proteinExistence type="predicted"/>
<comment type="caution">
    <text evidence="1">The sequence shown here is derived from an EMBL/GenBank/DDBJ whole genome shotgun (WGS) entry which is preliminary data.</text>
</comment>
<evidence type="ECO:0000313" key="2">
    <source>
        <dbReference type="Proteomes" id="UP000287651"/>
    </source>
</evidence>
<dbReference type="EMBL" id="AMZH03014479">
    <property type="protein sequence ID" value="RRT47573.1"/>
    <property type="molecule type" value="Genomic_DNA"/>
</dbReference>
<dbReference type="Proteomes" id="UP000287651">
    <property type="component" value="Unassembled WGS sequence"/>
</dbReference>
<feature type="non-terminal residue" evidence="1">
    <location>
        <position position="1"/>
    </location>
</feature>
<dbReference type="AlphaFoldDB" id="A0A426Y773"/>
<organism evidence="1 2">
    <name type="scientific">Ensete ventricosum</name>
    <name type="common">Abyssinian banana</name>
    <name type="synonym">Musa ensete</name>
    <dbReference type="NCBI Taxonomy" id="4639"/>
    <lineage>
        <taxon>Eukaryota</taxon>
        <taxon>Viridiplantae</taxon>
        <taxon>Streptophyta</taxon>
        <taxon>Embryophyta</taxon>
        <taxon>Tracheophyta</taxon>
        <taxon>Spermatophyta</taxon>
        <taxon>Magnoliopsida</taxon>
        <taxon>Liliopsida</taxon>
        <taxon>Zingiberales</taxon>
        <taxon>Musaceae</taxon>
        <taxon>Ensete</taxon>
    </lineage>
</organism>
<reference evidence="1 2" key="1">
    <citation type="journal article" date="2014" name="Agronomy (Basel)">
        <title>A Draft Genome Sequence for Ensete ventricosum, the Drought-Tolerant Tree Against Hunger.</title>
        <authorList>
            <person name="Harrison J."/>
            <person name="Moore K.A."/>
            <person name="Paszkiewicz K."/>
            <person name="Jones T."/>
            <person name="Grant M."/>
            <person name="Ambacheew D."/>
            <person name="Muzemil S."/>
            <person name="Studholme D.J."/>
        </authorList>
    </citation>
    <scope>NUCLEOTIDE SEQUENCE [LARGE SCALE GENOMIC DNA]</scope>
</reference>
<name>A0A426Y773_ENSVE</name>
<protein>
    <submittedName>
        <fullName evidence="1">Uncharacterized protein</fullName>
    </submittedName>
</protein>
<accession>A0A426Y773</accession>
<gene>
    <name evidence="1" type="ORF">B296_00027208</name>
</gene>
<evidence type="ECO:0000313" key="1">
    <source>
        <dbReference type="EMBL" id="RRT47573.1"/>
    </source>
</evidence>
<sequence length="82" mass="9398">SQQDDHKIGSMLSPEEGEVEVDEQWWHEWEAREGVEGLPLAEGCIAEEVFCSWSYEFIWRGGHMRRSGHGGAAIEGAQRRRK</sequence>